<organism evidence="1 2">
    <name type="scientific">Streptomyces scopuliridis</name>
    <dbReference type="NCBI Taxonomy" id="452529"/>
    <lineage>
        <taxon>Bacteria</taxon>
        <taxon>Bacillati</taxon>
        <taxon>Actinomycetota</taxon>
        <taxon>Actinomycetes</taxon>
        <taxon>Kitasatosporales</taxon>
        <taxon>Streptomycetaceae</taxon>
        <taxon>Streptomyces</taxon>
    </lineage>
</organism>
<sequence length="94" mass="9681">MTHTMRVSVGVGWFQAVATSRGGMGRVSIVRSTVGSVRGERDGVVGARGRRLDKGLGAASGRGDGLRAEEAGELASHLPGVPGDFVQQSAPQNH</sequence>
<reference evidence="1" key="1">
    <citation type="submission" date="2022-10" db="EMBL/GenBank/DDBJ databases">
        <title>The complete genomes of actinobacterial strains from the NBC collection.</title>
        <authorList>
            <person name="Joergensen T.S."/>
            <person name="Alvarez Arevalo M."/>
            <person name="Sterndorff E.B."/>
            <person name="Faurdal D."/>
            <person name="Vuksanovic O."/>
            <person name="Mourched A.-S."/>
            <person name="Charusanti P."/>
            <person name="Shaw S."/>
            <person name="Blin K."/>
            <person name="Weber T."/>
        </authorList>
    </citation>
    <scope>NUCLEOTIDE SEQUENCE</scope>
    <source>
        <strain evidence="1">NBC 01771</strain>
    </source>
</reference>
<name>A0ACD4ZV79_9ACTN</name>
<evidence type="ECO:0000313" key="2">
    <source>
        <dbReference type="Proteomes" id="UP001348369"/>
    </source>
</evidence>
<protein>
    <submittedName>
        <fullName evidence="1">Uncharacterized protein</fullName>
    </submittedName>
</protein>
<accession>A0ACD4ZV79</accession>
<evidence type="ECO:0000313" key="1">
    <source>
        <dbReference type="EMBL" id="WSC02385.1"/>
    </source>
</evidence>
<dbReference type="Proteomes" id="UP001348369">
    <property type="component" value="Chromosome"/>
</dbReference>
<keyword evidence="2" id="KW-1185">Reference proteome</keyword>
<proteinExistence type="predicted"/>
<dbReference type="EMBL" id="CP109109">
    <property type="protein sequence ID" value="WSC02385.1"/>
    <property type="molecule type" value="Genomic_DNA"/>
</dbReference>
<gene>
    <name evidence="1" type="ORF">OG835_38875</name>
</gene>